<gene>
    <name evidence="3" type="ORF">ACFQGD_08980</name>
</gene>
<name>A0ABW2BWN1_9PSEU</name>
<dbReference type="RefSeq" id="WP_345395120.1">
    <property type="nucleotide sequence ID" value="NZ_BAABLA010000022.1"/>
</dbReference>
<evidence type="ECO:0000256" key="1">
    <source>
        <dbReference type="SAM" id="MobiDB-lite"/>
    </source>
</evidence>
<dbReference type="Gene3D" id="1.10.10.60">
    <property type="entry name" value="Homeodomain-like"/>
    <property type="match status" value="1"/>
</dbReference>
<dbReference type="Proteomes" id="UP001596337">
    <property type="component" value="Unassembled WGS sequence"/>
</dbReference>
<evidence type="ECO:0000313" key="3">
    <source>
        <dbReference type="EMBL" id="MFC6867283.1"/>
    </source>
</evidence>
<dbReference type="EMBL" id="JBHSXX010000001">
    <property type="protein sequence ID" value="MFC6867283.1"/>
    <property type="molecule type" value="Genomic_DNA"/>
</dbReference>
<dbReference type="Pfam" id="PF19575">
    <property type="entry name" value="HTH_58"/>
    <property type="match status" value="1"/>
</dbReference>
<feature type="domain" description="Helix-turn-helix" evidence="2">
    <location>
        <begin position="4"/>
        <end position="62"/>
    </location>
</feature>
<keyword evidence="4" id="KW-1185">Reference proteome</keyword>
<feature type="region of interest" description="Disordered" evidence="1">
    <location>
        <begin position="56"/>
        <end position="84"/>
    </location>
</feature>
<sequence>MTKVEKGKRITGSARTRMGADLKKKYEKGASIRTLARLTGRSYGFVHRILSESGVQLRARGGGPHRRRSQATRTARSSRQIGAG</sequence>
<feature type="compositionally biased region" description="Low complexity" evidence="1">
    <location>
        <begin position="71"/>
        <end position="84"/>
    </location>
</feature>
<evidence type="ECO:0000313" key="4">
    <source>
        <dbReference type="Proteomes" id="UP001596337"/>
    </source>
</evidence>
<reference evidence="4" key="1">
    <citation type="journal article" date="2019" name="Int. J. Syst. Evol. Microbiol.">
        <title>The Global Catalogue of Microorganisms (GCM) 10K type strain sequencing project: providing services to taxonomists for standard genome sequencing and annotation.</title>
        <authorList>
            <consortium name="The Broad Institute Genomics Platform"/>
            <consortium name="The Broad Institute Genome Sequencing Center for Infectious Disease"/>
            <person name="Wu L."/>
            <person name="Ma J."/>
        </authorList>
    </citation>
    <scope>NUCLEOTIDE SEQUENCE [LARGE SCALE GENOMIC DNA]</scope>
    <source>
        <strain evidence="4">KCTC 32255</strain>
    </source>
</reference>
<organism evidence="3 4">
    <name type="scientific">Haloechinothrix salitolerans</name>
    <dbReference type="NCBI Taxonomy" id="926830"/>
    <lineage>
        <taxon>Bacteria</taxon>
        <taxon>Bacillati</taxon>
        <taxon>Actinomycetota</taxon>
        <taxon>Actinomycetes</taxon>
        <taxon>Pseudonocardiales</taxon>
        <taxon>Pseudonocardiaceae</taxon>
        <taxon>Haloechinothrix</taxon>
    </lineage>
</organism>
<dbReference type="InterPro" id="IPR045745">
    <property type="entry name" value="HTH_58_Actinobacteria-type"/>
</dbReference>
<comment type="caution">
    <text evidence="3">The sequence shown here is derived from an EMBL/GenBank/DDBJ whole genome shotgun (WGS) entry which is preliminary data.</text>
</comment>
<protein>
    <submittedName>
        <fullName evidence="3">Helix-turn-helix domain-containing protein</fullName>
    </submittedName>
</protein>
<evidence type="ECO:0000259" key="2">
    <source>
        <dbReference type="Pfam" id="PF19575"/>
    </source>
</evidence>
<accession>A0ABW2BWN1</accession>
<proteinExistence type="predicted"/>